<dbReference type="EnsemblMetazoa" id="G22617.1">
    <property type="protein sequence ID" value="G22617.1:cds"/>
    <property type="gene ID" value="G22617"/>
</dbReference>
<keyword evidence="4" id="KW-0326">Glycosidase</keyword>
<evidence type="ECO:0000313" key="8">
    <source>
        <dbReference type="Proteomes" id="UP000005408"/>
    </source>
</evidence>
<dbReference type="PANTHER" id="PTHR10353:SF36">
    <property type="entry name" value="LP05116P"/>
    <property type="match status" value="1"/>
</dbReference>
<evidence type="ECO:0000256" key="1">
    <source>
        <dbReference type="ARBA" id="ARBA00010838"/>
    </source>
</evidence>
<dbReference type="PRINTS" id="PR00131">
    <property type="entry name" value="GLHYDRLASE1"/>
</dbReference>
<dbReference type="InterPro" id="IPR018120">
    <property type="entry name" value="Glyco_hydro_1_AS"/>
</dbReference>
<keyword evidence="8" id="KW-1185">Reference proteome</keyword>
<name>A0A8W8K6B5_MAGGI</name>
<evidence type="ECO:0000256" key="4">
    <source>
        <dbReference type="ARBA" id="ARBA00023295"/>
    </source>
</evidence>
<dbReference type="InterPro" id="IPR001360">
    <property type="entry name" value="Glyco_hydro_1"/>
</dbReference>
<comment type="similarity">
    <text evidence="1 6">Belongs to the glycosyl hydrolase 1 family.</text>
</comment>
<evidence type="ECO:0000256" key="6">
    <source>
        <dbReference type="RuleBase" id="RU003690"/>
    </source>
</evidence>
<dbReference type="Pfam" id="PF00232">
    <property type="entry name" value="Glyco_hydro_1"/>
    <property type="match status" value="1"/>
</dbReference>
<sequence length="388" mass="43796">MKRVIEDYLLGIPIHIFSSTVKYWITLNEPFVVSNHGYEIGVMAPGLKGKGDRIYASGHNLIKAHAKAYRIYEKDFKSTQKGMVGITLNTDWQVPKNPNDSKDKAASDRAINFMFGWFLNPVIRGDYPDVMKEQVDRKSKEQRFTTSRLPSFTPNEKLNIKGTFDFLGMNFYTSNLVRSINATEQSYIGDQDAEFTKDPSWLGSGSDWLKVTPVGIRRMLNWVKFTYGDFPIYITENGVSDRNGSLQDNHRIFYYKQYINNVFKAMQLDGVNVKGYTAWSLMDNFEWARGYSERFGLHYVNFSDPSRPRTPKASARYFTKLITDNGFVKEGPAVPSTPGTSAPNPTTPAVQVNVCKPTSSASSIVGSLLPLYTSVVLFILLGSTETFS</sequence>
<dbReference type="AlphaFoldDB" id="A0A8W8K6B5"/>
<protein>
    <recommendedName>
        <fullName evidence="2">beta-glucosidase</fullName>
        <ecNumber evidence="2">3.2.1.21</ecNumber>
    </recommendedName>
</protein>
<proteinExistence type="inferred from homology"/>
<dbReference type="Proteomes" id="UP000005408">
    <property type="component" value="Unassembled WGS sequence"/>
</dbReference>
<dbReference type="GO" id="GO:0005975">
    <property type="term" value="P:carbohydrate metabolic process"/>
    <property type="evidence" value="ECO:0007669"/>
    <property type="project" value="InterPro"/>
</dbReference>
<evidence type="ECO:0000256" key="3">
    <source>
        <dbReference type="ARBA" id="ARBA00022801"/>
    </source>
</evidence>
<dbReference type="GO" id="GO:0008422">
    <property type="term" value="F:beta-glucosidase activity"/>
    <property type="evidence" value="ECO:0007669"/>
    <property type="project" value="TreeGrafter"/>
</dbReference>
<accession>A0A8W8K6B5</accession>
<evidence type="ECO:0000256" key="2">
    <source>
        <dbReference type="ARBA" id="ARBA00012744"/>
    </source>
</evidence>
<dbReference type="Gene3D" id="3.20.20.80">
    <property type="entry name" value="Glycosidases"/>
    <property type="match status" value="1"/>
</dbReference>
<keyword evidence="3" id="KW-0378">Hydrolase</keyword>
<dbReference type="SUPFAM" id="SSF51445">
    <property type="entry name" value="(Trans)glycosidases"/>
    <property type="match status" value="1"/>
</dbReference>
<evidence type="ECO:0000313" key="7">
    <source>
        <dbReference type="EnsemblMetazoa" id="G22617.1:cds"/>
    </source>
</evidence>
<dbReference type="EC" id="3.2.1.21" evidence="2"/>
<dbReference type="InterPro" id="IPR017853">
    <property type="entry name" value="GH"/>
</dbReference>
<dbReference type="PROSITE" id="PS00572">
    <property type="entry name" value="GLYCOSYL_HYDROL_F1_1"/>
    <property type="match status" value="1"/>
</dbReference>
<evidence type="ECO:0000256" key="5">
    <source>
        <dbReference type="PROSITE-ProRule" id="PRU10055"/>
    </source>
</evidence>
<organism evidence="7 8">
    <name type="scientific">Magallana gigas</name>
    <name type="common">Pacific oyster</name>
    <name type="synonym">Crassostrea gigas</name>
    <dbReference type="NCBI Taxonomy" id="29159"/>
    <lineage>
        <taxon>Eukaryota</taxon>
        <taxon>Metazoa</taxon>
        <taxon>Spiralia</taxon>
        <taxon>Lophotrochozoa</taxon>
        <taxon>Mollusca</taxon>
        <taxon>Bivalvia</taxon>
        <taxon>Autobranchia</taxon>
        <taxon>Pteriomorphia</taxon>
        <taxon>Ostreida</taxon>
        <taxon>Ostreoidea</taxon>
        <taxon>Ostreidae</taxon>
        <taxon>Magallana</taxon>
    </lineage>
</organism>
<feature type="active site" description="Nucleophile" evidence="5">
    <location>
        <position position="236"/>
    </location>
</feature>
<reference evidence="7" key="1">
    <citation type="submission" date="2022-08" db="UniProtKB">
        <authorList>
            <consortium name="EnsemblMetazoa"/>
        </authorList>
    </citation>
    <scope>IDENTIFICATION</scope>
    <source>
        <strain evidence="7">05x7-T-G4-1.051#20</strain>
    </source>
</reference>
<dbReference type="PANTHER" id="PTHR10353">
    <property type="entry name" value="GLYCOSYL HYDROLASE"/>
    <property type="match status" value="1"/>
</dbReference>